<dbReference type="RefSeq" id="WP_121371377.1">
    <property type="nucleotide sequence ID" value="NZ_RBKS01000001.1"/>
</dbReference>
<accession>A0A495IKZ7</accession>
<dbReference type="PROSITE" id="PS50263">
    <property type="entry name" value="CN_HYDROLASE"/>
    <property type="match status" value="1"/>
</dbReference>
<dbReference type="InterPro" id="IPR036526">
    <property type="entry name" value="C-N_Hydrolase_sf"/>
</dbReference>
<dbReference type="Gene3D" id="3.60.110.10">
    <property type="entry name" value="Carbon-nitrogen hydrolase"/>
    <property type="match status" value="1"/>
</dbReference>
<comment type="caution">
    <text evidence="3">The sequence shown here is derived from an EMBL/GenBank/DDBJ whole genome shotgun (WGS) entry which is preliminary data.</text>
</comment>
<dbReference type="PROSITE" id="PS01227">
    <property type="entry name" value="UPF0012"/>
    <property type="match status" value="1"/>
</dbReference>
<dbReference type="SUPFAM" id="SSF56317">
    <property type="entry name" value="Carbon-nitrogen hydrolase"/>
    <property type="match status" value="1"/>
</dbReference>
<dbReference type="OrthoDB" id="9811121at2"/>
<evidence type="ECO:0000256" key="1">
    <source>
        <dbReference type="ARBA" id="ARBA00010613"/>
    </source>
</evidence>
<dbReference type="AlphaFoldDB" id="A0A495IKZ7"/>
<evidence type="ECO:0000259" key="2">
    <source>
        <dbReference type="PROSITE" id="PS50263"/>
    </source>
</evidence>
<keyword evidence="3" id="KW-0378">Hydrolase</keyword>
<dbReference type="EMBL" id="RBKS01000001">
    <property type="protein sequence ID" value="RKR76400.1"/>
    <property type="molecule type" value="Genomic_DNA"/>
</dbReference>
<evidence type="ECO:0000313" key="4">
    <source>
        <dbReference type="Proteomes" id="UP000280008"/>
    </source>
</evidence>
<dbReference type="Proteomes" id="UP000280008">
    <property type="component" value="Unassembled WGS sequence"/>
</dbReference>
<dbReference type="InterPro" id="IPR003010">
    <property type="entry name" value="C-N_Hydrolase"/>
</dbReference>
<proteinExistence type="inferred from homology"/>
<name>A0A495IKZ7_9MICO</name>
<feature type="domain" description="CN hydrolase" evidence="2">
    <location>
        <begin position="2"/>
        <end position="245"/>
    </location>
</feature>
<reference evidence="3 4" key="1">
    <citation type="submission" date="2018-10" db="EMBL/GenBank/DDBJ databases">
        <title>Sequencing the genomes of 1000 actinobacteria strains.</title>
        <authorList>
            <person name="Klenk H.-P."/>
        </authorList>
    </citation>
    <scope>NUCLEOTIDE SEQUENCE [LARGE SCALE GENOMIC DNA]</scope>
    <source>
        <strain evidence="3 4">DSM 17894</strain>
    </source>
</reference>
<dbReference type="PANTHER" id="PTHR23088">
    <property type="entry name" value="NITRILASE-RELATED"/>
    <property type="match status" value="1"/>
</dbReference>
<dbReference type="GO" id="GO:0016787">
    <property type="term" value="F:hydrolase activity"/>
    <property type="evidence" value="ECO:0007669"/>
    <property type="project" value="UniProtKB-KW"/>
</dbReference>
<dbReference type="Pfam" id="PF00795">
    <property type="entry name" value="CN_hydrolase"/>
    <property type="match status" value="1"/>
</dbReference>
<organism evidence="3 4">
    <name type="scientific">Frondihabitans australicus</name>
    <dbReference type="NCBI Taxonomy" id="386892"/>
    <lineage>
        <taxon>Bacteria</taxon>
        <taxon>Bacillati</taxon>
        <taxon>Actinomycetota</taxon>
        <taxon>Actinomycetes</taxon>
        <taxon>Micrococcales</taxon>
        <taxon>Microbacteriaceae</taxon>
        <taxon>Frondihabitans</taxon>
    </lineage>
</organism>
<keyword evidence="4" id="KW-1185">Reference proteome</keyword>
<dbReference type="PANTHER" id="PTHR23088:SF27">
    <property type="entry name" value="DEAMINATED GLUTATHIONE AMIDASE"/>
    <property type="match status" value="1"/>
</dbReference>
<evidence type="ECO:0000313" key="3">
    <source>
        <dbReference type="EMBL" id="RKR76400.1"/>
    </source>
</evidence>
<sequence>MSRIAVAQVAPDVTDQAGNLVRAAAAITTALDAGADIVVLPELVTSGYVFESADEARAAAIPADAAVFDEWTLLASTRPGAVIVGGFAELGDDGNVYNSAAMVDGSGVRAVYRKVHLWDEEPKFFTAGSETPPVVSTSHGTLGMMICYDLEFPEWTRLAALAGTEILLVPTNWPFAPRPAGERVAEVQTGAAAARINRMAVACADRTGTERGVDWNNGSSIISAAGWVVAEVGEGTGIAYADIDAADSRSKAWTERADAFADRRPELYGGVARP</sequence>
<protein>
    <submittedName>
        <fullName evidence="3">Putative amidohydrolase</fullName>
    </submittedName>
</protein>
<comment type="similarity">
    <text evidence="1">Belongs to the carbon-nitrogen hydrolase superfamily. NIT1/NIT2 family.</text>
</comment>
<dbReference type="InterPro" id="IPR001110">
    <property type="entry name" value="UPF0012_CS"/>
</dbReference>
<gene>
    <name evidence="3" type="ORF">C8E83_3573</name>
</gene>